<dbReference type="Proteomes" id="UP000298656">
    <property type="component" value="Chromosome 2"/>
</dbReference>
<dbReference type="Pfam" id="PF13561">
    <property type="entry name" value="adh_short_C2"/>
    <property type="match status" value="1"/>
</dbReference>
<dbReference type="PANTHER" id="PTHR43639:SF1">
    <property type="entry name" value="SHORT-CHAIN DEHYDROGENASE_REDUCTASE FAMILY PROTEIN"/>
    <property type="match status" value="1"/>
</dbReference>
<organism evidence="3 4">
    <name type="scientific">Trinickia violacea</name>
    <dbReference type="NCBI Taxonomy" id="2571746"/>
    <lineage>
        <taxon>Bacteria</taxon>
        <taxon>Pseudomonadati</taxon>
        <taxon>Pseudomonadota</taxon>
        <taxon>Betaproteobacteria</taxon>
        <taxon>Burkholderiales</taxon>
        <taxon>Burkholderiaceae</taxon>
        <taxon>Trinickia</taxon>
    </lineage>
</organism>
<dbReference type="GO" id="GO:0016491">
    <property type="term" value="F:oxidoreductase activity"/>
    <property type="evidence" value="ECO:0007669"/>
    <property type="project" value="UniProtKB-KW"/>
</dbReference>
<dbReference type="SUPFAM" id="SSF51735">
    <property type="entry name" value="NAD(P)-binding Rossmann-fold domains"/>
    <property type="match status" value="1"/>
</dbReference>
<dbReference type="AlphaFoldDB" id="A0A4P8J5T3"/>
<keyword evidence="4" id="KW-1185">Reference proteome</keyword>
<dbReference type="PRINTS" id="PR00081">
    <property type="entry name" value="GDHRDH"/>
</dbReference>
<dbReference type="RefSeq" id="WP_137337057.1">
    <property type="nucleotide sequence ID" value="NZ_CP040078.1"/>
</dbReference>
<evidence type="ECO:0000256" key="1">
    <source>
        <dbReference type="ARBA" id="ARBA00006484"/>
    </source>
</evidence>
<dbReference type="PRINTS" id="PR00080">
    <property type="entry name" value="SDRFAMILY"/>
</dbReference>
<dbReference type="EMBL" id="CP040078">
    <property type="protein sequence ID" value="QCP54289.1"/>
    <property type="molecule type" value="Genomic_DNA"/>
</dbReference>
<evidence type="ECO:0000313" key="4">
    <source>
        <dbReference type="Proteomes" id="UP000298656"/>
    </source>
</evidence>
<protein>
    <submittedName>
        <fullName evidence="3">SDR family oxidoreductase</fullName>
    </submittedName>
</protein>
<dbReference type="CDD" id="cd05233">
    <property type="entry name" value="SDR_c"/>
    <property type="match status" value="1"/>
</dbReference>
<keyword evidence="2" id="KW-0560">Oxidoreductase</keyword>
<sequence length="255" mass="27982">MSYAIYPSLKDRTVVITGGGTGLGAAMVQAFSGQGARVHFLDVAEADSIALQESLRHAPHRPEFQRCDLRDVEATAAVFSSITDRSGPIDVLVNNAANDDRHQVGKVDAAYWDERIAVNLRHHFFCAQNAARSMRENGRGVILNLGSISWHLALPDLSIYMTAKAGIEGLTRGLARDLGPYGVRVNCIVPGAVRTPRQMKLWQTEESEAKLLEAQCLRERIEPEHVARMALFLASDDGARCSGREYFVDAGWYGA</sequence>
<evidence type="ECO:0000313" key="3">
    <source>
        <dbReference type="EMBL" id="QCP54289.1"/>
    </source>
</evidence>
<dbReference type="PANTHER" id="PTHR43639">
    <property type="entry name" value="OXIDOREDUCTASE, SHORT-CHAIN DEHYDROGENASE/REDUCTASE FAMILY (AFU_ORTHOLOGUE AFUA_5G02870)"/>
    <property type="match status" value="1"/>
</dbReference>
<gene>
    <name evidence="3" type="ORF">FAZ95_35580</name>
</gene>
<dbReference type="OrthoDB" id="9789398at2"/>
<reference evidence="3 4" key="1">
    <citation type="submission" date="2019-05" db="EMBL/GenBank/DDBJ databases">
        <title>Burkholderia sp. DHOD12, isolated from subtropical forest soil.</title>
        <authorList>
            <person name="Gao Z.-H."/>
            <person name="Qiu L.-H."/>
        </authorList>
    </citation>
    <scope>NUCLEOTIDE SEQUENCE [LARGE SCALE GENOMIC DNA]</scope>
    <source>
        <strain evidence="3 4">DHOD12</strain>
    </source>
</reference>
<proteinExistence type="inferred from homology"/>
<dbReference type="FunFam" id="3.40.50.720:FF:000084">
    <property type="entry name" value="Short-chain dehydrogenase reductase"/>
    <property type="match status" value="1"/>
</dbReference>
<dbReference type="InterPro" id="IPR036291">
    <property type="entry name" value="NAD(P)-bd_dom_sf"/>
</dbReference>
<dbReference type="KEGG" id="tvl:FAZ95_35580"/>
<accession>A0A4P8J5T3</accession>
<dbReference type="InterPro" id="IPR002347">
    <property type="entry name" value="SDR_fam"/>
</dbReference>
<comment type="similarity">
    <text evidence="1">Belongs to the short-chain dehydrogenases/reductases (SDR) family.</text>
</comment>
<name>A0A4P8J5T3_9BURK</name>
<evidence type="ECO:0000256" key="2">
    <source>
        <dbReference type="ARBA" id="ARBA00023002"/>
    </source>
</evidence>
<dbReference type="Gene3D" id="3.40.50.720">
    <property type="entry name" value="NAD(P)-binding Rossmann-like Domain"/>
    <property type="match status" value="1"/>
</dbReference>